<feature type="domain" description="Histidine kinase" evidence="6">
    <location>
        <begin position="228"/>
        <end position="443"/>
    </location>
</feature>
<dbReference type="InterPro" id="IPR036097">
    <property type="entry name" value="HisK_dim/P_sf"/>
</dbReference>
<dbReference type="SUPFAM" id="SSF47384">
    <property type="entry name" value="Homodimeric domain of signal transducing histidine kinase"/>
    <property type="match status" value="1"/>
</dbReference>
<evidence type="ECO:0000259" key="6">
    <source>
        <dbReference type="PROSITE" id="PS50109"/>
    </source>
</evidence>
<keyword evidence="4" id="KW-0808">Transferase</keyword>
<reference evidence="7 8" key="1">
    <citation type="submission" date="2019-07" db="EMBL/GenBank/DDBJ databases">
        <authorList>
            <person name="Park M."/>
        </authorList>
    </citation>
    <scope>NUCLEOTIDE SEQUENCE [LARGE SCALE GENOMIC DNA]</scope>
    <source>
        <strain evidence="7 8">KCTC32445</strain>
    </source>
</reference>
<dbReference type="Proteomes" id="UP000320160">
    <property type="component" value="Unassembled WGS sequence"/>
</dbReference>
<organism evidence="7 8">
    <name type="scientific">Sphingorhabdus contaminans</name>
    <dbReference type="NCBI Taxonomy" id="1343899"/>
    <lineage>
        <taxon>Bacteria</taxon>
        <taxon>Pseudomonadati</taxon>
        <taxon>Pseudomonadota</taxon>
        <taxon>Alphaproteobacteria</taxon>
        <taxon>Sphingomonadales</taxon>
        <taxon>Sphingomonadaceae</taxon>
        <taxon>Sphingorhabdus</taxon>
    </lineage>
</organism>
<dbReference type="EC" id="2.7.13.3" evidence="2"/>
<dbReference type="Pfam" id="PF02518">
    <property type="entry name" value="HATPase_c"/>
    <property type="match status" value="1"/>
</dbReference>
<accession>A0A553WJ15</accession>
<dbReference type="InterPro" id="IPR036890">
    <property type="entry name" value="HATPase_C_sf"/>
</dbReference>
<dbReference type="GO" id="GO:0007234">
    <property type="term" value="P:osmosensory signaling via phosphorelay pathway"/>
    <property type="evidence" value="ECO:0007669"/>
    <property type="project" value="TreeGrafter"/>
</dbReference>
<dbReference type="GO" id="GO:0030295">
    <property type="term" value="F:protein kinase activator activity"/>
    <property type="evidence" value="ECO:0007669"/>
    <property type="project" value="TreeGrafter"/>
</dbReference>
<keyword evidence="8" id="KW-1185">Reference proteome</keyword>
<evidence type="ECO:0000256" key="3">
    <source>
        <dbReference type="ARBA" id="ARBA00022553"/>
    </source>
</evidence>
<dbReference type="SUPFAM" id="SSF55874">
    <property type="entry name" value="ATPase domain of HSP90 chaperone/DNA topoisomerase II/histidine kinase"/>
    <property type="match status" value="1"/>
</dbReference>
<keyword evidence="5 7" id="KW-0418">Kinase</keyword>
<dbReference type="Gene3D" id="3.30.565.10">
    <property type="entry name" value="Histidine kinase-like ATPase, C-terminal domain"/>
    <property type="match status" value="1"/>
</dbReference>
<dbReference type="InterPro" id="IPR003594">
    <property type="entry name" value="HATPase_dom"/>
</dbReference>
<gene>
    <name evidence="7" type="ORF">FOM92_04200</name>
</gene>
<dbReference type="InterPro" id="IPR005467">
    <property type="entry name" value="His_kinase_dom"/>
</dbReference>
<dbReference type="OrthoDB" id="7933832at2"/>
<evidence type="ECO:0000313" key="8">
    <source>
        <dbReference type="Proteomes" id="UP000320160"/>
    </source>
</evidence>
<comment type="catalytic activity">
    <reaction evidence="1">
        <text>ATP + protein L-histidine = ADP + protein N-phospho-L-histidine.</text>
        <dbReference type="EC" id="2.7.13.3"/>
    </reaction>
</comment>
<evidence type="ECO:0000256" key="1">
    <source>
        <dbReference type="ARBA" id="ARBA00000085"/>
    </source>
</evidence>
<dbReference type="PRINTS" id="PR00344">
    <property type="entry name" value="BCTRLSENSOR"/>
</dbReference>
<name>A0A553WJ15_9SPHN</name>
<comment type="caution">
    <text evidence="7">The sequence shown here is derived from an EMBL/GenBank/DDBJ whole genome shotgun (WGS) entry which is preliminary data.</text>
</comment>
<proteinExistence type="predicted"/>
<dbReference type="PANTHER" id="PTHR42878">
    <property type="entry name" value="TWO-COMPONENT HISTIDINE KINASE"/>
    <property type="match status" value="1"/>
</dbReference>
<evidence type="ECO:0000313" key="7">
    <source>
        <dbReference type="EMBL" id="TSB04624.1"/>
    </source>
</evidence>
<sequence length="443" mass="47844">MTGTQLLNPISGEVDADGRLVSADDALARLHERAGGRKDELLAVPAIKTLALLSIKLQMKLSRAVRVADDNENLELWIEIDPTPDKAKLSIISWRVLPDVRRAGYADNPVQIAHDNVMKFDPVGRLVRATGDAAHGLVPPDFGRDGRALLATLFEAGEGLDMLLSSLSARKATSACTLKRISDAGLFHVRGRSVANGYELLFERLETPGHPAEPPKESPAAGALFGKNLAPVLRQPLGRIIANAETIGSELQGPIRENYALYARDIANAARHLSALVDDLGDLEAVERPDFKAARDNIELGDVARRVAGLLALKAADHRITVHTPSEDILVPAVAEFRRTLQIILNLVNNAIRYSPDGTHIFIDIATVDSEAVITVRDQGKGIDPADQEKIFEKFERLGRSGDGGSGLGLYISRRLARAMGGELHVENAEDGGAVFTLRLPNN</sequence>
<dbReference type="GO" id="GO:0000155">
    <property type="term" value="F:phosphorelay sensor kinase activity"/>
    <property type="evidence" value="ECO:0007669"/>
    <property type="project" value="InterPro"/>
</dbReference>
<dbReference type="SMART" id="SM00387">
    <property type="entry name" value="HATPase_c"/>
    <property type="match status" value="1"/>
</dbReference>
<dbReference type="InterPro" id="IPR050351">
    <property type="entry name" value="BphY/WalK/GraS-like"/>
</dbReference>
<evidence type="ECO:0000256" key="5">
    <source>
        <dbReference type="ARBA" id="ARBA00022777"/>
    </source>
</evidence>
<dbReference type="InterPro" id="IPR004358">
    <property type="entry name" value="Sig_transdc_His_kin-like_C"/>
</dbReference>
<keyword evidence="3" id="KW-0597">Phosphoprotein</keyword>
<dbReference type="PROSITE" id="PS50109">
    <property type="entry name" value="HIS_KIN"/>
    <property type="match status" value="1"/>
</dbReference>
<dbReference type="RefSeq" id="WP_143775512.1">
    <property type="nucleotide sequence ID" value="NZ_VKKU01000001.1"/>
</dbReference>
<protein>
    <recommendedName>
        <fullName evidence="2">histidine kinase</fullName>
        <ecNumber evidence="2">2.7.13.3</ecNumber>
    </recommendedName>
</protein>
<dbReference type="AlphaFoldDB" id="A0A553WJ15"/>
<dbReference type="PANTHER" id="PTHR42878:SF12">
    <property type="entry name" value="SENSOR HISTIDINE KINASE YCBM"/>
    <property type="match status" value="1"/>
</dbReference>
<dbReference type="EMBL" id="VKKU01000001">
    <property type="protein sequence ID" value="TSB04624.1"/>
    <property type="molecule type" value="Genomic_DNA"/>
</dbReference>
<dbReference type="GO" id="GO:0000156">
    <property type="term" value="F:phosphorelay response regulator activity"/>
    <property type="evidence" value="ECO:0007669"/>
    <property type="project" value="TreeGrafter"/>
</dbReference>
<dbReference type="InterPro" id="IPR003661">
    <property type="entry name" value="HisK_dim/P_dom"/>
</dbReference>
<evidence type="ECO:0000256" key="4">
    <source>
        <dbReference type="ARBA" id="ARBA00022679"/>
    </source>
</evidence>
<evidence type="ECO:0000256" key="2">
    <source>
        <dbReference type="ARBA" id="ARBA00012438"/>
    </source>
</evidence>
<dbReference type="CDD" id="cd00082">
    <property type="entry name" value="HisKA"/>
    <property type="match status" value="1"/>
</dbReference>